<feature type="non-terminal residue" evidence="1">
    <location>
        <position position="132"/>
    </location>
</feature>
<accession>A0ABQ9ENH8</accession>
<evidence type="ECO:0000313" key="1">
    <source>
        <dbReference type="EMBL" id="KAJ8304798.1"/>
    </source>
</evidence>
<sequence length="132" mass="15864">MRDEMMAARENVVRLEKITNQRAEWNENLELACWKKRIRNDEARIQDEVKQAAKASITVRRIALQQLLEKDHEIYEKELNLLGKTFFKQRIHIAYLILRLYNCQHHLHNNSDLGIYQGHHPYHIHRYVLAVP</sequence>
<reference evidence="1 2" key="1">
    <citation type="submission" date="2022-12" db="EMBL/GenBank/DDBJ databases">
        <title>Chromosome-level genome of Tegillarca granosa.</title>
        <authorList>
            <person name="Kim J."/>
        </authorList>
    </citation>
    <scope>NUCLEOTIDE SEQUENCE [LARGE SCALE GENOMIC DNA]</scope>
    <source>
        <strain evidence="1">Teg-2019</strain>
        <tissue evidence="1">Adductor muscle</tissue>
    </source>
</reference>
<dbReference type="InterPro" id="IPR029375">
    <property type="entry name" value="CFAP141"/>
</dbReference>
<dbReference type="PANTHER" id="PTHR35818:SF1">
    <property type="entry name" value="CILIA- AND FLAGELLA-ASSOCIATED PROTEIN 141"/>
    <property type="match status" value="1"/>
</dbReference>
<proteinExistence type="predicted"/>
<dbReference type="Pfam" id="PF15104">
    <property type="entry name" value="CFAP141"/>
    <property type="match status" value="1"/>
</dbReference>
<comment type="caution">
    <text evidence="1">The sequence shown here is derived from an EMBL/GenBank/DDBJ whole genome shotgun (WGS) entry which is preliminary data.</text>
</comment>
<dbReference type="Proteomes" id="UP001217089">
    <property type="component" value="Unassembled WGS sequence"/>
</dbReference>
<keyword evidence="2" id="KW-1185">Reference proteome</keyword>
<evidence type="ECO:0000313" key="2">
    <source>
        <dbReference type="Proteomes" id="UP001217089"/>
    </source>
</evidence>
<gene>
    <name evidence="1" type="ORF">KUTeg_018381</name>
</gene>
<dbReference type="PANTHER" id="PTHR35818">
    <property type="entry name" value="C1ORF189"/>
    <property type="match status" value="1"/>
</dbReference>
<organism evidence="1 2">
    <name type="scientific">Tegillarca granosa</name>
    <name type="common">Malaysian cockle</name>
    <name type="synonym">Anadara granosa</name>
    <dbReference type="NCBI Taxonomy" id="220873"/>
    <lineage>
        <taxon>Eukaryota</taxon>
        <taxon>Metazoa</taxon>
        <taxon>Spiralia</taxon>
        <taxon>Lophotrochozoa</taxon>
        <taxon>Mollusca</taxon>
        <taxon>Bivalvia</taxon>
        <taxon>Autobranchia</taxon>
        <taxon>Pteriomorphia</taxon>
        <taxon>Arcoida</taxon>
        <taxon>Arcoidea</taxon>
        <taxon>Arcidae</taxon>
        <taxon>Tegillarca</taxon>
    </lineage>
</organism>
<protein>
    <submittedName>
        <fullName evidence="1">Uncharacterized protein</fullName>
    </submittedName>
</protein>
<name>A0ABQ9ENH8_TEGGR</name>
<dbReference type="EMBL" id="JARBDR010000903">
    <property type="protein sequence ID" value="KAJ8304798.1"/>
    <property type="molecule type" value="Genomic_DNA"/>
</dbReference>